<dbReference type="NCBIfam" id="TIGR01887">
    <property type="entry name" value="dipeptidaselike"/>
    <property type="match status" value="1"/>
</dbReference>
<evidence type="ECO:0000256" key="6">
    <source>
        <dbReference type="ARBA" id="ARBA00022833"/>
    </source>
</evidence>
<gene>
    <name evidence="9" type="ORF">SAMN04488102_1194</name>
</gene>
<dbReference type="STRING" id="753702.SAMN04488102_1194"/>
<proteinExistence type="inferred from homology"/>
<keyword evidence="5" id="KW-0378">Hydrolase</keyword>
<dbReference type="InterPro" id="IPR010964">
    <property type="entry name" value="M20A_pepV-rel"/>
</dbReference>
<dbReference type="GO" id="GO:0016805">
    <property type="term" value="F:dipeptidase activity"/>
    <property type="evidence" value="ECO:0007669"/>
    <property type="project" value="UniProtKB-KW"/>
</dbReference>
<dbReference type="GO" id="GO:0008777">
    <property type="term" value="F:acetylornithine deacetylase activity"/>
    <property type="evidence" value="ECO:0007669"/>
    <property type="project" value="TreeGrafter"/>
</dbReference>
<sequence length="458" mass="50580">MKNYLTDSIKNDSLDILKQLIAIPSVNTTEEPEEVYPPFGKEVDQALKETLSICETLGMDTFYDPEGFYGYAEYGEGEETVGVLCHLDVVPEGDKEKWESDPFKGVERDGVLYGRGSQDDKGPTVAALYAFKAVVDAGETFNKKIRFIFGTDEEILWRGMDHYKEKEEFPSLGFVPDSKFPLTYAEKGLLQAKVIGPGASKLKLQCGSAPNVVPERAGYKGGQQEELSRILTDKDIPYHQSEEGIVVEGKSVHASKAGEGKNAVTRLAQGLVDIEPHPLLSFLAEKIGMETNGETLFGEVKDEVSGELTLNVGTLAINENTSEAMLDIRIPVTYDKEVIVEKVKDAISAYGLEYKEHDFLDSLYVPEDSELVQSLLAIYQEKTGDTENKPMVSGGATYARAMPNMVAFGAHFPGSVSLEHQENEGIELDEFYKAMDIYAETIYRLCCTDSQQSNGESE</sequence>
<evidence type="ECO:0000256" key="5">
    <source>
        <dbReference type="ARBA" id="ARBA00022801"/>
    </source>
</evidence>
<evidence type="ECO:0000256" key="7">
    <source>
        <dbReference type="ARBA" id="ARBA00022997"/>
    </source>
</evidence>
<reference evidence="10" key="1">
    <citation type="submission" date="2016-10" db="EMBL/GenBank/DDBJ databases">
        <authorList>
            <person name="Varghese N."/>
            <person name="Submissions S."/>
        </authorList>
    </citation>
    <scope>NUCLEOTIDE SEQUENCE [LARGE SCALE GENOMIC DNA]</scope>
    <source>
        <strain evidence="10">DSM 23664</strain>
    </source>
</reference>
<dbReference type="SUPFAM" id="SSF55031">
    <property type="entry name" value="Bacterial exopeptidase dimerisation domain"/>
    <property type="match status" value="1"/>
</dbReference>
<evidence type="ECO:0000256" key="2">
    <source>
        <dbReference type="ARBA" id="ARBA00006247"/>
    </source>
</evidence>
<comment type="cofactor">
    <cofactor evidence="1">
        <name>Zn(2+)</name>
        <dbReference type="ChEBI" id="CHEBI:29105"/>
    </cofactor>
</comment>
<dbReference type="PANTHER" id="PTHR43808:SF31">
    <property type="entry name" value="N-ACETYL-L-CITRULLINE DEACETYLASE"/>
    <property type="match status" value="1"/>
</dbReference>
<keyword evidence="10" id="KW-1185">Reference proteome</keyword>
<keyword evidence="8" id="KW-0482">Metalloprotease</keyword>
<keyword evidence="7" id="KW-0224">Dipeptidase</keyword>
<dbReference type="GO" id="GO:0006526">
    <property type="term" value="P:L-arginine biosynthetic process"/>
    <property type="evidence" value="ECO:0007669"/>
    <property type="project" value="TreeGrafter"/>
</dbReference>
<dbReference type="Gene3D" id="3.40.630.10">
    <property type="entry name" value="Zn peptidases"/>
    <property type="match status" value="1"/>
</dbReference>
<evidence type="ECO:0000256" key="4">
    <source>
        <dbReference type="ARBA" id="ARBA00022723"/>
    </source>
</evidence>
<keyword evidence="6" id="KW-0862">Zinc</keyword>
<evidence type="ECO:0000313" key="10">
    <source>
        <dbReference type="Proteomes" id="UP000199612"/>
    </source>
</evidence>
<keyword evidence="3" id="KW-0645">Protease</keyword>
<dbReference type="InterPro" id="IPR036264">
    <property type="entry name" value="Bact_exopeptidase_dim_dom"/>
</dbReference>
<dbReference type="GO" id="GO:0006508">
    <property type="term" value="P:proteolysis"/>
    <property type="evidence" value="ECO:0007669"/>
    <property type="project" value="UniProtKB-KW"/>
</dbReference>
<evidence type="ECO:0000313" key="9">
    <source>
        <dbReference type="EMBL" id="SFC68997.1"/>
    </source>
</evidence>
<dbReference type="Gene3D" id="3.30.70.360">
    <property type="match status" value="2"/>
</dbReference>
<evidence type="ECO:0000256" key="8">
    <source>
        <dbReference type="ARBA" id="ARBA00023049"/>
    </source>
</evidence>
<dbReference type="Pfam" id="PF01546">
    <property type="entry name" value="Peptidase_M20"/>
    <property type="match status" value="1"/>
</dbReference>
<dbReference type="GO" id="GO:0008237">
    <property type="term" value="F:metallopeptidase activity"/>
    <property type="evidence" value="ECO:0007669"/>
    <property type="project" value="UniProtKB-KW"/>
</dbReference>
<dbReference type="SUPFAM" id="SSF53187">
    <property type="entry name" value="Zn-dependent exopeptidases"/>
    <property type="match status" value="1"/>
</dbReference>
<organism evidence="9 10">
    <name type="scientific">Alkalibacterium subtropicum</name>
    <dbReference type="NCBI Taxonomy" id="753702"/>
    <lineage>
        <taxon>Bacteria</taxon>
        <taxon>Bacillati</taxon>
        <taxon>Bacillota</taxon>
        <taxon>Bacilli</taxon>
        <taxon>Lactobacillales</taxon>
        <taxon>Carnobacteriaceae</taxon>
        <taxon>Alkalibacterium</taxon>
    </lineage>
</organism>
<dbReference type="InterPro" id="IPR002933">
    <property type="entry name" value="Peptidase_M20"/>
</dbReference>
<comment type="similarity">
    <text evidence="2">Belongs to the peptidase M20A family.</text>
</comment>
<dbReference type="OrthoDB" id="9761532at2"/>
<accession>A0A1I1L7B6</accession>
<dbReference type="InterPro" id="IPR050072">
    <property type="entry name" value="Peptidase_M20A"/>
</dbReference>
<dbReference type="PANTHER" id="PTHR43808">
    <property type="entry name" value="ACETYLORNITHINE DEACETYLASE"/>
    <property type="match status" value="1"/>
</dbReference>
<keyword evidence="4" id="KW-0479">Metal-binding</keyword>
<name>A0A1I1L7B6_9LACT</name>
<evidence type="ECO:0000256" key="1">
    <source>
        <dbReference type="ARBA" id="ARBA00001947"/>
    </source>
</evidence>
<dbReference type="GO" id="GO:0008270">
    <property type="term" value="F:zinc ion binding"/>
    <property type="evidence" value="ECO:0007669"/>
    <property type="project" value="InterPro"/>
</dbReference>
<dbReference type="Proteomes" id="UP000199612">
    <property type="component" value="Unassembled WGS sequence"/>
</dbReference>
<dbReference type="RefSeq" id="WP_091531610.1">
    <property type="nucleotide sequence ID" value="NZ_FOLT01000019.1"/>
</dbReference>
<protein>
    <submittedName>
        <fullName evidence="9">Dipeptidase, putative</fullName>
    </submittedName>
</protein>
<dbReference type="EMBL" id="FOLT01000019">
    <property type="protein sequence ID" value="SFC68997.1"/>
    <property type="molecule type" value="Genomic_DNA"/>
</dbReference>
<dbReference type="AlphaFoldDB" id="A0A1I1L7B6"/>
<evidence type="ECO:0000256" key="3">
    <source>
        <dbReference type="ARBA" id="ARBA00022670"/>
    </source>
</evidence>
<dbReference type="NCBIfam" id="NF005542">
    <property type="entry name" value="PRK07205.1"/>
    <property type="match status" value="1"/>
</dbReference>